<gene>
    <name evidence="1" type="ORF">O6H91_22G061700</name>
</gene>
<dbReference type="Proteomes" id="UP001162992">
    <property type="component" value="Chromosome 22"/>
</dbReference>
<comment type="caution">
    <text evidence="1">The sequence shown here is derived from an EMBL/GenBank/DDBJ whole genome shotgun (WGS) entry which is preliminary data.</text>
</comment>
<sequence length="339" mass="38037">MHMSRRSPDAVNPNLINTACHDGSIVGALPYSMSPNLRAGQEEPILGIASKRSLSALLDTTDDTGDGEVADDSLLYHVEKKRRLTVEQVRSLEISFELENKLEPERKLQLARELGLQPRQVAIWFQNRRARWKTKQLERDYGILKAAYDSLLSEKDKLKNEIASLNVKLRTSSKEIDQMIKREDADDQCNTVVKDPAWKPPNFLSLSEKVKLKQPTESEDQQLHSPVLSNEASSSSNGESTLKNSSEVDTHGLSSCSPCPIDMAFDQKAMCALQPGKLGFAGPAHHLLGGKERFGSVCNPHNYQQITFKPEDGSFQEESYCTPFFHLDEHAGWPWTSWD</sequence>
<proteinExistence type="predicted"/>
<reference evidence="2" key="1">
    <citation type="journal article" date="2024" name="Proc. Natl. Acad. Sci. U.S.A.">
        <title>Extraordinary preservation of gene collinearity over three hundred million years revealed in homosporous lycophytes.</title>
        <authorList>
            <person name="Li C."/>
            <person name="Wickell D."/>
            <person name="Kuo L.Y."/>
            <person name="Chen X."/>
            <person name="Nie B."/>
            <person name="Liao X."/>
            <person name="Peng D."/>
            <person name="Ji J."/>
            <person name="Jenkins J."/>
            <person name="Williams M."/>
            <person name="Shu S."/>
            <person name="Plott C."/>
            <person name="Barry K."/>
            <person name="Rajasekar S."/>
            <person name="Grimwood J."/>
            <person name="Han X."/>
            <person name="Sun S."/>
            <person name="Hou Z."/>
            <person name="He W."/>
            <person name="Dai G."/>
            <person name="Sun C."/>
            <person name="Schmutz J."/>
            <person name="Leebens-Mack J.H."/>
            <person name="Li F.W."/>
            <person name="Wang L."/>
        </authorList>
    </citation>
    <scope>NUCLEOTIDE SEQUENCE [LARGE SCALE GENOMIC DNA]</scope>
    <source>
        <strain evidence="2">cv. PW_Plant_1</strain>
    </source>
</reference>
<keyword evidence="2" id="KW-1185">Reference proteome</keyword>
<evidence type="ECO:0000313" key="1">
    <source>
        <dbReference type="EMBL" id="KAJ7516538.1"/>
    </source>
</evidence>
<accession>A0ACC2AG35</accession>
<name>A0ACC2AG35_DIPCM</name>
<evidence type="ECO:0000313" key="2">
    <source>
        <dbReference type="Proteomes" id="UP001162992"/>
    </source>
</evidence>
<organism evidence="1 2">
    <name type="scientific">Diphasiastrum complanatum</name>
    <name type="common">Issler's clubmoss</name>
    <name type="synonym">Lycopodium complanatum</name>
    <dbReference type="NCBI Taxonomy" id="34168"/>
    <lineage>
        <taxon>Eukaryota</taxon>
        <taxon>Viridiplantae</taxon>
        <taxon>Streptophyta</taxon>
        <taxon>Embryophyta</taxon>
        <taxon>Tracheophyta</taxon>
        <taxon>Lycopodiopsida</taxon>
        <taxon>Lycopodiales</taxon>
        <taxon>Lycopodiaceae</taxon>
        <taxon>Lycopodioideae</taxon>
        <taxon>Diphasiastrum</taxon>
    </lineage>
</organism>
<dbReference type="EMBL" id="CM055113">
    <property type="protein sequence ID" value="KAJ7516538.1"/>
    <property type="molecule type" value="Genomic_DNA"/>
</dbReference>
<protein>
    <submittedName>
        <fullName evidence="1">Uncharacterized protein</fullName>
    </submittedName>
</protein>